<keyword evidence="2" id="KW-1185">Reference proteome</keyword>
<accession>A0AAU9PS00</accession>
<reference evidence="1 2" key="1">
    <citation type="submission" date="2022-01" db="EMBL/GenBank/DDBJ databases">
        <authorList>
            <person name="Xiong W."/>
            <person name="Schranz E."/>
        </authorList>
    </citation>
    <scope>NUCLEOTIDE SEQUENCE [LARGE SCALE GENOMIC DNA]</scope>
</reference>
<organism evidence="1 2">
    <name type="scientific">Lactuca virosa</name>
    <dbReference type="NCBI Taxonomy" id="75947"/>
    <lineage>
        <taxon>Eukaryota</taxon>
        <taxon>Viridiplantae</taxon>
        <taxon>Streptophyta</taxon>
        <taxon>Embryophyta</taxon>
        <taxon>Tracheophyta</taxon>
        <taxon>Spermatophyta</taxon>
        <taxon>Magnoliopsida</taxon>
        <taxon>eudicotyledons</taxon>
        <taxon>Gunneridae</taxon>
        <taxon>Pentapetalae</taxon>
        <taxon>asterids</taxon>
        <taxon>campanulids</taxon>
        <taxon>Asterales</taxon>
        <taxon>Asteraceae</taxon>
        <taxon>Cichorioideae</taxon>
        <taxon>Cichorieae</taxon>
        <taxon>Lactucinae</taxon>
        <taxon>Lactuca</taxon>
    </lineage>
</organism>
<proteinExistence type="predicted"/>
<comment type="caution">
    <text evidence="1">The sequence shown here is derived from an EMBL/GenBank/DDBJ whole genome shotgun (WGS) entry which is preliminary data.</text>
</comment>
<protein>
    <submittedName>
        <fullName evidence="1">Uncharacterized protein</fullName>
    </submittedName>
</protein>
<dbReference type="Proteomes" id="UP001157418">
    <property type="component" value="Unassembled WGS sequence"/>
</dbReference>
<sequence>MLSLTTTTKTTNTTSINSLPPDTCHLIFHLSPHILITIVGHLPPLSQISSYSFFHFVKVLQAEELQHYSSLWYFYQELGYRGEKLLVKVGVKSSIGS</sequence>
<gene>
    <name evidence="1" type="ORF">LVIROSA_LOCUS38060</name>
</gene>
<name>A0AAU9PS00_9ASTR</name>
<dbReference type="AlphaFoldDB" id="A0AAU9PS00"/>
<evidence type="ECO:0000313" key="1">
    <source>
        <dbReference type="EMBL" id="CAH1452772.1"/>
    </source>
</evidence>
<dbReference type="EMBL" id="CAKMRJ010005745">
    <property type="protein sequence ID" value="CAH1452772.1"/>
    <property type="molecule type" value="Genomic_DNA"/>
</dbReference>
<evidence type="ECO:0000313" key="2">
    <source>
        <dbReference type="Proteomes" id="UP001157418"/>
    </source>
</evidence>